<feature type="transmembrane region" description="Helical" evidence="1">
    <location>
        <begin position="368"/>
        <end position="390"/>
    </location>
</feature>
<feature type="transmembrane region" description="Helical" evidence="1">
    <location>
        <begin position="566"/>
        <end position="594"/>
    </location>
</feature>
<dbReference type="EMBL" id="VUNS01000015">
    <property type="protein sequence ID" value="MST98095.1"/>
    <property type="molecule type" value="Genomic_DNA"/>
</dbReference>
<protein>
    <submittedName>
        <fullName evidence="2">Uncharacterized protein</fullName>
    </submittedName>
</protein>
<dbReference type="AlphaFoldDB" id="A0A844G5C6"/>
<feature type="transmembrane region" description="Helical" evidence="1">
    <location>
        <begin position="485"/>
        <end position="504"/>
    </location>
</feature>
<keyword evidence="1" id="KW-1133">Transmembrane helix</keyword>
<feature type="transmembrane region" description="Helical" evidence="1">
    <location>
        <begin position="459"/>
        <end position="479"/>
    </location>
</feature>
<feature type="transmembrane region" description="Helical" evidence="1">
    <location>
        <begin position="277"/>
        <end position="294"/>
    </location>
</feature>
<reference evidence="2 3" key="1">
    <citation type="submission" date="2019-08" db="EMBL/GenBank/DDBJ databases">
        <title>In-depth cultivation of the pig gut microbiome towards novel bacterial diversity and tailored functional studies.</title>
        <authorList>
            <person name="Wylensek D."/>
            <person name="Hitch T.C.A."/>
            <person name="Clavel T."/>
        </authorList>
    </citation>
    <scope>NUCLEOTIDE SEQUENCE [LARGE SCALE GENOMIC DNA]</scope>
    <source>
        <strain evidence="2 3">BBE-744-WT-12</strain>
    </source>
</reference>
<accession>A0A844G5C6</accession>
<feature type="transmembrane region" description="Helical" evidence="1">
    <location>
        <begin position="540"/>
        <end position="559"/>
    </location>
</feature>
<sequence>MRIILWLTLFLAAFCAGGAVSGERLPVFEKPDRSSDIIGSIEAARIPASVQPVTGYTVRHPLAAYHAYYPLPGGGYASPELVYRTDEEGVRSIVRKAHPPYIRIALVAVTGIALALVLLGYVKRQSSKAPPLDSKTEACFFIAAIVLIRLLFLLNLLTEWNNVVAAAADETGYFETAFDMLHGRFAGPWRFTVGTGLLYLPFLLTTGAESFYDIAIPFSYFSAFVLAPGALVLGFAILRRLGLSNLRAALPIACWAVWPFVHFHIENWDANFFQSYFMIRAISGQWWNFYSALINSGFNAMSDTPGVCAILGCIAFALYMPARKRSVLLLGLLYGFACLLRINYILLAPALAYIAFHRFEPELKRWKTLLALTALAAAGFLAVFGFQLWINFHQFGSPLTFGYILHYPEVADGLRPANGFTLRTFLAGTHTRFLAGANHALWALGITGLVLLRNAKLRTLFALWAIPLIWFFFGYSHTFCDARRFLFASLPALLGAFAAIECWSTFSRREAAAVCVLILLTLFLVPPFGVKLPMLPLQELGAFLCLFPAGLLPLGFHFLRTGRKQGALLCILFPLLYLAGHAYLLAGLLALLLLRALCDWGREAYRIYASPEVSSE</sequence>
<feature type="transmembrane region" description="Helical" evidence="1">
    <location>
        <begin position="101"/>
        <end position="122"/>
    </location>
</feature>
<feature type="transmembrane region" description="Helical" evidence="1">
    <location>
        <begin position="214"/>
        <end position="236"/>
    </location>
</feature>
<feature type="transmembrane region" description="Helical" evidence="1">
    <location>
        <begin position="511"/>
        <end position="528"/>
    </location>
</feature>
<organism evidence="2 3">
    <name type="scientific">Victivallis lenta</name>
    <dbReference type="NCBI Taxonomy" id="2606640"/>
    <lineage>
        <taxon>Bacteria</taxon>
        <taxon>Pseudomonadati</taxon>
        <taxon>Lentisphaerota</taxon>
        <taxon>Lentisphaeria</taxon>
        <taxon>Victivallales</taxon>
        <taxon>Victivallaceae</taxon>
        <taxon>Victivallis</taxon>
    </lineage>
</organism>
<feature type="transmembrane region" description="Helical" evidence="1">
    <location>
        <begin position="306"/>
        <end position="322"/>
    </location>
</feature>
<gene>
    <name evidence="2" type="ORF">FYJ85_13710</name>
</gene>
<keyword evidence="3" id="KW-1185">Reference proteome</keyword>
<feature type="transmembrane region" description="Helical" evidence="1">
    <location>
        <begin position="328"/>
        <end position="356"/>
    </location>
</feature>
<feature type="transmembrane region" description="Helical" evidence="1">
    <location>
        <begin position="248"/>
        <end position="265"/>
    </location>
</feature>
<evidence type="ECO:0000313" key="3">
    <source>
        <dbReference type="Proteomes" id="UP000435649"/>
    </source>
</evidence>
<feature type="transmembrane region" description="Helical" evidence="1">
    <location>
        <begin position="138"/>
        <end position="157"/>
    </location>
</feature>
<comment type="caution">
    <text evidence="2">The sequence shown here is derived from an EMBL/GenBank/DDBJ whole genome shotgun (WGS) entry which is preliminary data.</text>
</comment>
<dbReference type="RefSeq" id="WP_154419244.1">
    <property type="nucleotide sequence ID" value="NZ_VUNS01000015.1"/>
</dbReference>
<evidence type="ECO:0000256" key="1">
    <source>
        <dbReference type="SAM" id="Phobius"/>
    </source>
</evidence>
<name>A0A844G5C6_9BACT</name>
<evidence type="ECO:0000313" key="2">
    <source>
        <dbReference type="EMBL" id="MST98095.1"/>
    </source>
</evidence>
<feature type="transmembrane region" description="Helical" evidence="1">
    <location>
        <begin position="433"/>
        <end position="452"/>
    </location>
</feature>
<proteinExistence type="predicted"/>
<keyword evidence="1" id="KW-0472">Membrane</keyword>
<keyword evidence="1" id="KW-0812">Transmembrane</keyword>
<dbReference type="Proteomes" id="UP000435649">
    <property type="component" value="Unassembled WGS sequence"/>
</dbReference>